<dbReference type="OrthoDB" id="9801679at2"/>
<evidence type="ECO:0000256" key="2">
    <source>
        <dbReference type="SAM" id="Coils"/>
    </source>
</evidence>
<dbReference type="PROSITE" id="PS00786">
    <property type="entry name" value="5_NUCLEOTIDASE_2"/>
    <property type="match status" value="1"/>
</dbReference>
<keyword evidence="4" id="KW-0472">Membrane</keyword>
<keyword evidence="1 5" id="KW-0732">Signal</keyword>
<feature type="domain" description="Calcineurin-like phosphoesterase" evidence="6">
    <location>
        <begin position="105"/>
        <end position="361"/>
    </location>
</feature>
<dbReference type="SUPFAM" id="SSF55816">
    <property type="entry name" value="5'-nucleotidase (syn. UDP-sugar hydrolase), C-terminal domain"/>
    <property type="match status" value="2"/>
</dbReference>
<dbReference type="GO" id="GO:0046872">
    <property type="term" value="F:metal ion binding"/>
    <property type="evidence" value="ECO:0007669"/>
    <property type="project" value="InterPro"/>
</dbReference>
<comment type="caution">
    <text evidence="8">The sequence shown here is derived from an EMBL/GenBank/DDBJ whole genome shotgun (WGS) entry which is preliminary data.</text>
</comment>
<accession>A0A429ZRD5</accession>
<dbReference type="PRINTS" id="PR01607">
    <property type="entry name" value="APYRASEFAMLY"/>
</dbReference>
<evidence type="ECO:0000259" key="6">
    <source>
        <dbReference type="Pfam" id="PF00149"/>
    </source>
</evidence>
<feature type="transmembrane region" description="Helical" evidence="4">
    <location>
        <begin position="1455"/>
        <end position="1473"/>
    </location>
</feature>
<keyword evidence="4" id="KW-1133">Transmembrane helix</keyword>
<name>A0A429ZRD5_9ENTE</name>
<feature type="domain" description="5'-Nucleotidase C-terminal" evidence="7">
    <location>
        <begin position="988"/>
        <end position="1137"/>
    </location>
</feature>
<feature type="compositionally biased region" description="Low complexity" evidence="3">
    <location>
        <begin position="50"/>
        <end position="62"/>
    </location>
</feature>
<evidence type="ECO:0000256" key="3">
    <source>
        <dbReference type="SAM" id="MobiDB-lite"/>
    </source>
</evidence>
<dbReference type="Proteomes" id="UP000288490">
    <property type="component" value="Unassembled WGS sequence"/>
</dbReference>
<dbReference type="PANTHER" id="PTHR11575">
    <property type="entry name" value="5'-NUCLEOTIDASE-RELATED"/>
    <property type="match status" value="1"/>
</dbReference>
<keyword evidence="9" id="KW-1185">Reference proteome</keyword>
<dbReference type="SUPFAM" id="SSF56300">
    <property type="entry name" value="Metallo-dependent phosphatases"/>
    <property type="match status" value="2"/>
</dbReference>
<evidence type="ECO:0000313" key="9">
    <source>
        <dbReference type="Proteomes" id="UP000288490"/>
    </source>
</evidence>
<dbReference type="PANTHER" id="PTHR11575:SF24">
    <property type="entry name" value="5'-NUCLEOTIDASE"/>
    <property type="match status" value="1"/>
</dbReference>
<feature type="compositionally biased region" description="Polar residues" evidence="3">
    <location>
        <begin position="1430"/>
        <end position="1446"/>
    </location>
</feature>
<organism evidence="8 9">
    <name type="scientific">Vagococcus bubulae</name>
    <dbReference type="NCBI Taxonomy" id="1977868"/>
    <lineage>
        <taxon>Bacteria</taxon>
        <taxon>Bacillati</taxon>
        <taxon>Bacillota</taxon>
        <taxon>Bacilli</taxon>
        <taxon>Lactobacillales</taxon>
        <taxon>Enterococcaceae</taxon>
        <taxon>Vagococcus</taxon>
    </lineage>
</organism>
<sequence>MKKVQTLVNKLVTLTLVSSYLVGGVATVAAAQDVAVDSTSVSEVVEKTETTTSSQESKTDSQNITEGEKIATDNQTLKKTDESIEPSAKKEEKDTTKKKKTVPIQILGINDFHGAINTTGSAYLDSKLSNVGKAAYLSAELDNAEQQFKQANQEGASLRVQAGDLVGASPSNSALLQDEPTIKIMNRLNIKLGILGNHEFDEGLPEFNRIIEGNAPIKGSVQDTEIINNYPREKSNMKILSANVLDKATQKSPFGYAPYTIETFGDVKVGFIGVVTDEIPNLVLAQHVKDYTFIDPAQAIVDNAKELRSKGVNAIVVIGHTGASGVDASLGGETTEIIAKMNQLDPENSVDAFFAGHSHTYANGVYQNVRVIQGTSQGKAFSNVMGDIDVETQDFVDTPKGVVSPVLTDKSTPASTLKPNAEVQAIVTDADERISTLVNEVIGKTSDGKLISRDVNNANEQESALGNLITDGQLQIARETFKDDNTPIDFAITNNGGIRADLQVTDNGDITWGAAQAVQPFGNVMQVVSIKGADLIEALNQQFIQHYFLQVSGMSYTFTGEVSKNADGTTNDTRKIKDVTVISEKGDKTPLKADKTYKVVINDFLFGGGDGFAAFTKGTLIGELDPDTNIFVNYIKSQKTVSAKVEGRKKQAAASNEKEKNLTILGTTDVHGNIWNYSYEDNKEAGNGLAKVATYANSVREEKGKENVILVDNGDIIQGTILTDDLYNVNPDLLKLEHPIIKAMNVIGYDSMTLGNHEFNFGQDVIKKLVKEATFPLLSANTYIKKDGKHLVEPYTVVEKNGLKVAILGMTVPDVPLWDGPRVEKLTFKGLEEEAKKQVKIIEEKEKPDVIIASIHAGLDNSRAESAAINVVKNVTEIDAFIVGHDHKTIATKIKDANGVEKPVAGSKDTGSEMSRIELDMAYNDKTNKWEIKTSTVEDVNLAKVEADNAVKEATKEAHDATIKYIKEEIGQASDNFLPEQQVPGIPEAQMAPTALISLINNVQLKATKADVAAASLFKADSQLNKGSITYSNIFDIYKYANTLVGVEITGKHLKEFMEDSAKYYNQYKDGDLTVSFGGSGNLDSKIRVYNYDMFAGVDYQIDVSKPVGQRIINPTIKGKPIDDNKEYKLAINNYRYGNLQKNGWVTKAPYFDTDPDTLRGLIASYIKDKKVIHPKDEIVTNWELVGADGLTHFLRPVMIDAVKNGILTIESTPNNRTPNINTLTINDLIEKDLVGRVSVSTLEKDIQTAEKLNDKNLKEMLKTAKKVLAEATALNSQLGSARDDNGQAQAIIDQYTKNLQEAVKKAENDGQTDPIVKLDLSNLEDVLVKANKKEEARYEKQAWHTFSNLIKDATNLLEQAKKEASSTKITQKQVDDMTKQVTEQLATLEKHVINDNTTQESTEDTISKEPQEISDSVNNQSGNSSSNSKTPYIGSQSKPTSTKNLPKTGEKKQVYSIIGLSLVLGTSTIIYIKKTKKVA</sequence>
<feature type="domain" description="Calcineurin-like phosphoesterase" evidence="6">
    <location>
        <begin position="663"/>
        <end position="888"/>
    </location>
</feature>
<dbReference type="InterPro" id="IPR029052">
    <property type="entry name" value="Metallo-depent_PP-like"/>
</dbReference>
<dbReference type="GO" id="GO:0000166">
    <property type="term" value="F:nucleotide binding"/>
    <property type="evidence" value="ECO:0007669"/>
    <property type="project" value="InterPro"/>
</dbReference>
<evidence type="ECO:0000256" key="1">
    <source>
        <dbReference type="ARBA" id="ARBA00022729"/>
    </source>
</evidence>
<dbReference type="EMBL" id="NGJT01000001">
    <property type="protein sequence ID" value="RST96272.1"/>
    <property type="molecule type" value="Genomic_DNA"/>
</dbReference>
<feature type="region of interest" description="Disordered" evidence="3">
    <location>
        <begin position="1391"/>
        <end position="1448"/>
    </location>
</feature>
<feature type="coiled-coil region" evidence="2">
    <location>
        <begin position="134"/>
        <end position="161"/>
    </location>
</feature>
<dbReference type="InterPro" id="IPR036907">
    <property type="entry name" value="5'-Nucleotdase_C_sf"/>
</dbReference>
<dbReference type="InterPro" id="IPR006146">
    <property type="entry name" value="5'-Nucleotdase_CS"/>
</dbReference>
<dbReference type="Pfam" id="PF00149">
    <property type="entry name" value="Metallophos"/>
    <property type="match status" value="2"/>
</dbReference>
<dbReference type="GO" id="GO:0008768">
    <property type="term" value="F:UDP-sugar diphosphatase activity"/>
    <property type="evidence" value="ECO:0007669"/>
    <property type="project" value="TreeGrafter"/>
</dbReference>
<dbReference type="InterPro" id="IPR006179">
    <property type="entry name" value="5_nucleotidase/apyrase"/>
</dbReference>
<feature type="region of interest" description="Disordered" evidence="3">
    <location>
        <begin position="45"/>
        <end position="97"/>
    </location>
</feature>
<dbReference type="GO" id="GO:0009166">
    <property type="term" value="P:nucleotide catabolic process"/>
    <property type="evidence" value="ECO:0007669"/>
    <property type="project" value="InterPro"/>
</dbReference>
<feature type="signal peptide" evidence="5">
    <location>
        <begin position="1"/>
        <end position="31"/>
    </location>
</feature>
<dbReference type="RefSeq" id="WP_125955704.1">
    <property type="nucleotide sequence ID" value="NZ_NGJT01000001.1"/>
</dbReference>
<reference evidence="8 9" key="1">
    <citation type="submission" date="2017-05" db="EMBL/GenBank/DDBJ databases">
        <title>Vagococcus spp. assemblies.</title>
        <authorList>
            <person name="Gulvik C.A."/>
        </authorList>
    </citation>
    <scope>NUCLEOTIDE SEQUENCE [LARGE SCALE GENOMIC DNA]</scope>
    <source>
        <strain evidence="8 9">SS1994</strain>
    </source>
</reference>
<evidence type="ECO:0000256" key="4">
    <source>
        <dbReference type="SAM" id="Phobius"/>
    </source>
</evidence>
<keyword evidence="4" id="KW-0812">Transmembrane</keyword>
<dbReference type="Gene3D" id="3.60.21.10">
    <property type="match status" value="2"/>
</dbReference>
<proteinExistence type="predicted"/>
<dbReference type="GO" id="GO:0008253">
    <property type="term" value="F:5'-nucleotidase activity"/>
    <property type="evidence" value="ECO:0007669"/>
    <property type="project" value="TreeGrafter"/>
</dbReference>
<gene>
    <name evidence="8" type="ORF">CBF36_00650</name>
</gene>
<protein>
    <recommendedName>
        <fullName evidence="10">Gram-positive cocci surface proteins LPxTG domain-containing protein</fullName>
    </recommendedName>
</protein>
<feature type="compositionally biased region" description="Low complexity" evidence="3">
    <location>
        <begin position="1415"/>
        <end position="1429"/>
    </location>
</feature>
<dbReference type="NCBIfam" id="TIGR01167">
    <property type="entry name" value="LPXTG_anchor"/>
    <property type="match status" value="1"/>
</dbReference>
<dbReference type="InterPro" id="IPR004843">
    <property type="entry name" value="Calcineurin-like_PHP"/>
</dbReference>
<feature type="domain" description="5'-Nucleotidase C-terminal" evidence="7">
    <location>
        <begin position="441"/>
        <end position="616"/>
    </location>
</feature>
<evidence type="ECO:0000256" key="5">
    <source>
        <dbReference type="SAM" id="SignalP"/>
    </source>
</evidence>
<evidence type="ECO:0000259" key="7">
    <source>
        <dbReference type="Pfam" id="PF02872"/>
    </source>
</evidence>
<dbReference type="Pfam" id="PF02872">
    <property type="entry name" value="5_nucleotid_C"/>
    <property type="match status" value="2"/>
</dbReference>
<keyword evidence="2" id="KW-0175">Coiled coil</keyword>
<dbReference type="InterPro" id="IPR008334">
    <property type="entry name" value="5'-Nucleotdase_C"/>
</dbReference>
<dbReference type="GO" id="GO:0030288">
    <property type="term" value="C:outer membrane-bounded periplasmic space"/>
    <property type="evidence" value="ECO:0007669"/>
    <property type="project" value="TreeGrafter"/>
</dbReference>
<feature type="compositionally biased region" description="Basic and acidic residues" evidence="3">
    <location>
        <begin position="66"/>
        <end position="95"/>
    </location>
</feature>
<evidence type="ECO:0000313" key="8">
    <source>
        <dbReference type="EMBL" id="RST96272.1"/>
    </source>
</evidence>
<evidence type="ECO:0008006" key="10">
    <source>
        <dbReference type="Google" id="ProtNLM"/>
    </source>
</evidence>
<feature type="chain" id="PRO_5018988366" description="Gram-positive cocci surface proteins LPxTG domain-containing protein" evidence="5">
    <location>
        <begin position="32"/>
        <end position="1480"/>
    </location>
</feature>
<dbReference type="Gene3D" id="3.90.780.10">
    <property type="entry name" value="5'-Nucleotidase, C-terminal domain"/>
    <property type="match status" value="2"/>
</dbReference>